<keyword evidence="3" id="KW-1185">Reference proteome</keyword>
<dbReference type="PANTHER" id="PTHR35335">
    <property type="entry name" value="UPF0716 PROTEIN FXSA"/>
    <property type="match status" value="1"/>
</dbReference>
<dbReference type="Proteomes" id="UP001597478">
    <property type="component" value="Unassembled WGS sequence"/>
</dbReference>
<dbReference type="InterPro" id="IPR007313">
    <property type="entry name" value="FxsA"/>
</dbReference>
<proteinExistence type="predicted"/>
<protein>
    <submittedName>
        <fullName evidence="2">FxsA family protein</fullName>
    </submittedName>
</protein>
<dbReference type="EMBL" id="JBHUOF010000049">
    <property type="protein sequence ID" value="MFD2802808.1"/>
    <property type="molecule type" value="Genomic_DNA"/>
</dbReference>
<evidence type="ECO:0000313" key="2">
    <source>
        <dbReference type="EMBL" id="MFD2802808.1"/>
    </source>
</evidence>
<dbReference type="NCBIfam" id="NF008528">
    <property type="entry name" value="PRK11463.1-2"/>
    <property type="match status" value="1"/>
</dbReference>
<keyword evidence="1" id="KW-0812">Transmembrane</keyword>
<keyword evidence="1" id="KW-0472">Membrane</keyword>
<dbReference type="PANTHER" id="PTHR35335:SF1">
    <property type="entry name" value="UPF0716 PROTEIN FXSA"/>
    <property type="match status" value="1"/>
</dbReference>
<comment type="caution">
    <text evidence="2">The sequence shown here is derived from an EMBL/GenBank/DDBJ whole genome shotgun (WGS) entry which is preliminary data.</text>
</comment>
<keyword evidence="1" id="KW-1133">Transmembrane helix</keyword>
<accession>A0ABW5WJU3</accession>
<organism evidence="2 3">
    <name type="scientific">Prauserella oleivorans</name>
    <dbReference type="NCBI Taxonomy" id="1478153"/>
    <lineage>
        <taxon>Bacteria</taxon>
        <taxon>Bacillati</taxon>
        <taxon>Actinomycetota</taxon>
        <taxon>Actinomycetes</taxon>
        <taxon>Pseudonocardiales</taxon>
        <taxon>Pseudonocardiaceae</taxon>
        <taxon>Prauserella</taxon>
    </lineage>
</organism>
<evidence type="ECO:0000313" key="3">
    <source>
        <dbReference type="Proteomes" id="UP001597478"/>
    </source>
</evidence>
<name>A0ABW5WJU3_9PSEU</name>
<dbReference type="Pfam" id="PF04186">
    <property type="entry name" value="FxsA"/>
    <property type="match status" value="1"/>
</dbReference>
<feature type="transmembrane region" description="Helical" evidence="1">
    <location>
        <begin position="72"/>
        <end position="97"/>
    </location>
</feature>
<reference evidence="3" key="1">
    <citation type="journal article" date="2019" name="Int. J. Syst. Evol. Microbiol.">
        <title>The Global Catalogue of Microorganisms (GCM) 10K type strain sequencing project: providing services to taxonomists for standard genome sequencing and annotation.</title>
        <authorList>
            <consortium name="The Broad Institute Genomics Platform"/>
            <consortium name="The Broad Institute Genome Sequencing Center for Infectious Disease"/>
            <person name="Wu L."/>
            <person name="Ma J."/>
        </authorList>
    </citation>
    <scope>NUCLEOTIDE SEQUENCE [LARGE SCALE GENOMIC DNA]</scope>
    <source>
        <strain evidence="3">IBRC-M 10906</strain>
    </source>
</reference>
<dbReference type="RefSeq" id="WP_377395806.1">
    <property type="nucleotide sequence ID" value="NZ_JBHSAN010000054.1"/>
</dbReference>
<gene>
    <name evidence="2" type="ORF">ACFS2C_25785</name>
</gene>
<evidence type="ECO:0000256" key="1">
    <source>
        <dbReference type="SAM" id="Phobius"/>
    </source>
</evidence>
<sequence>MAVVFLLYVIAEVAAVWAVASLIGVLPTLGVLLAGAFLGSWLARREGGKAARAFLTTARSGKSPHAEITDGMLVGVGGLLILLPGFVSDVLGLLFLLPPTRAVVRRAWLRRAERRAPLGYPRHRGVVIVDSEVVSEDGPRQDSPPRVIEG</sequence>